<keyword evidence="1" id="KW-0732">Signal</keyword>
<sequence>MIRTSSVLLLSCWVLSLSLAVPIWDRASLVCEDLNGKQVINEDSSRELYVDAACSSGEVDWRMTKTLVTLRFQRPSPFSVCFSSKSPVGYEKFGVYNVSYYHMFVGSPNIETDVCVNSLGNTLDVNLLSLRKYFVMKAYFKVQCLS</sequence>
<dbReference type="OMA" id="MKAYFKV"/>
<proteinExistence type="predicted"/>
<dbReference type="EnsemblMetazoa" id="G15979.2">
    <property type="protein sequence ID" value="G15979.2:cds"/>
    <property type="gene ID" value="G15979"/>
</dbReference>
<name>A0A8W8IXE3_MAGGI</name>
<keyword evidence="3" id="KW-1185">Reference proteome</keyword>
<feature type="signal peptide" evidence="1">
    <location>
        <begin position="1"/>
        <end position="20"/>
    </location>
</feature>
<evidence type="ECO:0000256" key="1">
    <source>
        <dbReference type="SAM" id="SignalP"/>
    </source>
</evidence>
<dbReference type="KEGG" id="crg:105325929"/>
<dbReference type="Proteomes" id="UP000005408">
    <property type="component" value="Unassembled WGS sequence"/>
</dbReference>
<protein>
    <submittedName>
        <fullName evidence="2">Uncharacterized protein</fullName>
    </submittedName>
</protein>
<organism evidence="2 3">
    <name type="scientific">Magallana gigas</name>
    <name type="common">Pacific oyster</name>
    <name type="synonym">Crassostrea gigas</name>
    <dbReference type="NCBI Taxonomy" id="29159"/>
    <lineage>
        <taxon>Eukaryota</taxon>
        <taxon>Metazoa</taxon>
        <taxon>Spiralia</taxon>
        <taxon>Lophotrochozoa</taxon>
        <taxon>Mollusca</taxon>
        <taxon>Bivalvia</taxon>
        <taxon>Autobranchia</taxon>
        <taxon>Pteriomorphia</taxon>
        <taxon>Ostreida</taxon>
        <taxon>Ostreoidea</taxon>
        <taxon>Ostreidae</taxon>
        <taxon>Magallana</taxon>
    </lineage>
</organism>
<feature type="chain" id="PRO_5042430927" evidence="1">
    <location>
        <begin position="21"/>
        <end position="146"/>
    </location>
</feature>
<dbReference type="GeneID" id="105325929"/>
<dbReference type="OrthoDB" id="6116726at2759"/>
<reference evidence="2" key="1">
    <citation type="submission" date="2022-08" db="UniProtKB">
        <authorList>
            <consortium name="EnsemblMetazoa"/>
        </authorList>
    </citation>
    <scope>IDENTIFICATION</scope>
    <source>
        <strain evidence="2">05x7-T-G4-1.051#20</strain>
    </source>
</reference>
<evidence type="ECO:0000313" key="3">
    <source>
        <dbReference type="Proteomes" id="UP000005408"/>
    </source>
</evidence>
<dbReference type="AlphaFoldDB" id="A0A8W8IXE3"/>
<evidence type="ECO:0000313" key="2">
    <source>
        <dbReference type="EnsemblMetazoa" id="G15979.1:cds"/>
    </source>
</evidence>
<dbReference type="RefSeq" id="XP_011424029.1">
    <property type="nucleotide sequence ID" value="XM_011425727.4"/>
</dbReference>
<accession>A0A8W8IXE3</accession>
<dbReference type="EnsemblMetazoa" id="G15979.1">
    <property type="protein sequence ID" value="G15979.1:cds"/>
    <property type="gene ID" value="G15979"/>
</dbReference>